<organism evidence="8 9">
    <name type="scientific">Microcella frigidaquae</name>
    <dbReference type="NCBI Taxonomy" id="424758"/>
    <lineage>
        <taxon>Bacteria</taxon>
        <taxon>Bacillati</taxon>
        <taxon>Actinomycetota</taxon>
        <taxon>Actinomycetes</taxon>
        <taxon>Micrococcales</taxon>
        <taxon>Microbacteriaceae</taxon>
        <taxon>Microcella</taxon>
    </lineage>
</organism>
<dbReference type="GO" id="GO:0000160">
    <property type="term" value="P:phosphorelay signal transduction system"/>
    <property type="evidence" value="ECO:0007669"/>
    <property type="project" value="UniProtKB-KW"/>
</dbReference>
<dbReference type="CDD" id="cd17574">
    <property type="entry name" value="REC_OmpR"/>
    <property type="match status" value="1"/>
</dbReference>
<dbReference type="InterPro" id="IPR011006">
    <property type="entry name" value="CheY-like_superfamily"/>
</dbReference>
<dbReference type="Proteomes" id="UP000552883">
    <property type="component" value="Unassembled WGS sequence"/>
</dbReference>
<accession>A0A840X6T1</accession>
<dbReference type="InterPro" id="IPR001789">
    <property type="entry name" value="Sig_transdc_resp-reg_receiver"/>
</dbReference>
<evidence type="ECO:0000256" key="4">
    <source>
        <dbReference type="ARBA" id="ARBA00023125"/>
    </source>
</evidence>
<evidence type="ECO:0000259" key="7">
    <source>
        <dbReference type="PROSITE" id="PS50110"/>
    </source>
</evidence>
<comment type="caution">
    <text evidence="8">The sequence shown here is derived from an EMBL/GenBank/DDBJ whole genome shotgun (WGS) entry which is preliminary data.</text>
</comment>
<sequence>MARVLVCEDEPDILALIATRLEREGYDVITAADGDEGLRKALEHRPELLLLDWMMPGLSGLEVCTALRAHPEASRTRVLMLTARAQQSDIDAAFAAGVDDFIIKPFRSGELQQRVADLLART</sequence>
<keyword evidence="2" id="KW-0902">Two-component regulatory system</keyword>
<dbReference type="PROSITE" id="PS50110">
    <property type="entry name" value="RESPONSE_REGULATORY"/>
    <property type="match status" value="1"/>
</dbReference>
<evidence type="ECO:0000256" key="2">
    <source>
        <dbReference type="ARBA" id="ARBA00023012"/>
    </source>
</evidence>
<dbReference type="PANTHER" id="PTHR44591">
    <property type="entry name" value="STRESS RESPONSE REGULATOR PROTEIN 1"/>
    <property type="match status" value="1"/>
</dbReference>
<keyword evidence="5" id="KW-0804">Transcription</keyword>
<dbReference type="Pfam" id="PF00072">
    <property type="entry name" value="Response_reg"/>
    <property type="match status" value="1"/>
</dbReference>
<evidence type="ECO:0000313" key="9">
    <source>
        <dbReference type="Proteomes" id="UP000552883"/>
    </source>
</evidence>
<feature type="domain" description="Response regulatory" evidence="7">
    <location>
        <begin position="3"/>
        <end position="119"/>
    </location>
</feature>
<gene>
    <name evidence="8" type="ORF">BJ959_001596</name>
</gene>
<keyword evidence="1 6" id="KW-0597">Phosphoprotein</keyword>
<protein>
    <submittedName>
        <fullName evidence="8">DNA-binding response OmpR family regulator</fullName>
    </submittedName>
</protein>
<dbReference type="OrthoDB" id="3197131at2"/>
<name>A0A840X6T1_9MICO</name>
<dbReference type="Gene3D" id="3.40.50.2300">
    <property type="match status" value="1"/>
</dbReference>
<dbReference type="SMART" id="SM00448">
    <property type="entry name" value="REC"/>
    <property type="match status" value="1"/>
</dbReference>
<feature type="modified residue" description="4-aspartylphosphate" evidence="6">
    <location>
        <position position="52"/>
    </location>
</feature>
<dbReference type="GO" id="GO:0003677">
    <property type="term" value="F:DNA binding"/>
    <property type="evidence" value="ECO:0007669"/>
    <property type="project" value="UniProtKB-KW"/>
</dbReference>
<dbReference type="FunFam" id="3.40.50.2300:FF:000001">
    <property type="entry name" value="DNA-binding response regulator PhoB"/>
    <property type="match status" value="1"/>
</dbReference>
<evidence type="ECO:0000256" key="6">
    <source>
        <dbReference type="PROSITE-ProRule" id="PRU00169"/>
    </source>
</evidence>
<keyword evidence="9" id="KW-1185">Reference proteome</keyword>
<proteinExistence type="predicted"/>
<dbReference type="PANTHER" id="PTHR44591:SF3">
    <property type="entry name" value="RESPONSE REGULATORY DOMAIN-CONTAINING PROTEIN"/>
    <property type="match status" value="1"/>
</dbReference>
<evidence type="ECO:0000313" key="8">
    <source>
        <dbReference type="EMBL" id="MBB5618100.1"/>
    </source>
</evidence>
<dbReference type="InterPro" id="IPR050595">
    <property type="entry name" value="Bact_response_regulator"/>
</dbReference>
<keyword evidence="3" id="KW-0805">Transcription regulation</keyword>
<evidence type="ECO:0000256" key="5">
    <source>
        <dbReference type="ARBA" id="ARBA00023163"/>
    </source>
</evidence>
<evidence type="ECO:0000256" key="1">
    <source>
        <dbReference type="ARBA" id="ARBA00022553"/>
    </source>
</evidence>
<dbReference type="SUPFAM" id="SSF52172">
    <property type="entry name" value="CheY-like"/>
    <property type="match status" value="1"/>
</dbReference>
<dbReference type="AlphaFoldDB" id="A0A840X6T1"/>
<evidence type="ECO:0000256" key="3">
    <source>
        <dbReference type="ARBA" id="ARBA00023015"/>
    </source>
</evidence>
<reference evidence="8 9" key="1">
    <citation type="submission" date="2020-08" db="EMBL/GenBank/DDBJ databases">
        <title>Sequencing the genomes of 1000 actinobacteria strains.</title>
        <authorList>
            <person name="Klenk H.-P."/>
        </authorList>
    </citation>
    <scope>NUCLEOTIDE SEQUENCE [LARGE SCALE GENOMIC DNA]</scope>
    <source>
        <strain evidence="8 9">DSM 23889</strain>
    </source>
</reference>
<keyword evidence="4 8" id="KW-0238">DNA-binding</keyword>
<dbReference type="EMBL" id="JACHBS010000001">
    <property type="protein sequence ID" value="MBB5618100.1"/>
    <property type="molecule type" value="Genomic_DNA"/>
</dbReference>
<dbReference type="RefSeq" id="WP_153982137.1">
    <property type="nucleotide sequence ID" value="NZ_BAAANZ010000004.1"/>
</dbReference>